<dbReference type="EMBL" id="BPVZ01000024">
    <property type="protein sequence ID" value="GKV06147.1"/>
    <property type="molecule type" value="Genomic_DNA"/>
</dbReference>
<reference evidence="2 3" key="1">
    <citation type="journal article" date="2021" name="Commun. Biol.">
        <title>The genome of Shorea leprosula (Dipterocarpaceae) highlights the ecological relevance of drought in aseasonal tropical rainforests.</title>
        <authorList>
            <person name="Ng K.K.S."/>
            <person name="Kobayashi M.J."/>
            <person name="Fawcett J.A."/>
            <person name="Hatakeyama M."/>
            <person name="Paape T."/>
            <person name="Ng C.H."/>
            <person name="Ang C.C."/>
            <person name="Tnah L.H."/>
            <person name="Lee C.T."/>
            <person name="Nishiyama T."/>
            <person name="Sese J."/>
            <person name="O'Brien M.J."/>
            <person name="Copetti D."/>
            <person name="Mohd Noor M.I."/>
            <person name="Ong R.C."/>
            <person name="Putra M."/>
            <person name="Sireger I.Z."/>
            <person name="Indrioko S."/>
            <person name="Kosugi Y."/>
            <person name="Izuno A."/>
            <person name="Isagi Y."/>
            <person name="Lee S.L."/>
            <person name="Shimizu K.K."/>
        </authorList>
    </citation>
    <scope>NUCLEOTIDE SEQUENCE [LARGE SCALE GENOMIC DNA]</scope>
    <source>
        <strain evidence="2">214</strain>
    </source>
</reference>
<comment type="caution">
    <text evidence="2">The sequence shown here is derived from an EMBL/GenBank/DDBJ whole genome shotgun (WGS) entry which is preliminary data.</text>
</comment>
<dbReference type="EMBL" id="BPVZ01000024">
    <property type="protein sequence ID" value="GKV06148.1"/>
    <property type="molecule type" value="Genomic_DNA"/>
</dbReference>
<protein>
    <submittedName>
        <fullName evidence="2">Uncharacterized protein</fullName>
    </submittedName>
</protein>
<evidence type="ECO:0000313" key="2">
    <source>
        <dbReference type="EMBL" id="GKV06148.1"/>
    </source>
</evidence>
<dbReference type="AlphaFoldDB" id="A0AAV5J6X1"/>
<dbReference type="Proteomes" id="UP001054252">
    <property type="component" value="Unassembled WGS sequence"/>
</dbReference>
<evidence type="ECO:0000313" key="1">
    <source>
        <dbReference type="EMBL" id="GKV06147.1"/>
    </source>
</evidence>
<accession>A0AAV5J6X1</accession>
<sequence length="198" mass="21754">MASLAFGSCLCLFGGDGGGGNYASVANKLSEKVRFNRSQVGCGSSLEEKSRVLRIGILCGAPSADHGISLNSAFLLDQFLITFRPLSRREYDGEADVEAEDQILDDGTNHQLHCNRKSIEKASVSLDGIWIDWILEYVCSYFLSSPLLHTSFLCLQLGCLQFIDNDTGGRPWDQLFSFFACGHGLKNANEDVIQFVNK</sequence>
<evidence type="ECO:0000313" key="3">
    <source>
        <dbReference type="Proteomes" id="UP001054252"/>
    </source>
</evidence>
<proteinExistence type="predicted"/>
<keyword evidence="3" id="KW-1185">Reference proteome</keyword>
<gene>
    <name evidence="1" type="ORF">SLEP1_g18071</name>
    <name evidence="2" type="ORF">SLEP1_g18072</name>
</gene>
<organism evidence="2 3">
    <name type="scientific">Rubroshorea leprosula</name>
    <dbReference type="NCBI Taxonomy" id="152421"/>
    <lineage>
        <taxon>Eukaryota</taxon>
        <taxon>Viridiplantae</taxon>
        <taxon>Streptophyta</taxon>
        <taxon>Embryophyta</taxon>
        <taxon>Tracheophyta</taxon>
        <taxon>Spermatophyta</taxon>
        <taxon>Magnoliopsida</taxon>
        <taxon>eudicotyledons</taxon>
        <taxon>Gunneridae</taxon>
        <taxon>Pentapetalae</taxon>
        <taxon>rosids</taxon>
        <taxon>malvids</taxon>
        <taxon>Malvales</taxon>
        <taxon>Dipterocarpaceae</taxon>
        <taxon>Rubroshorea</taxon>
    </lineage>
</organism>
<name>A0AAV5J6X1_9ROSI</name>